<evidence type="ECO:0000259" key="8">
    <source>
        <dbReference type="PROSITE" id="PS50166"/>
    </source>
</evidence>
<dbReference type="GO" id="GO:0006611">
    <property type="term" value="P:protein export from nucleus"/>
    <property type="evidence" value="ECO:0007669"/>
    <property type="project" value="TreeGrafter"/>
</dbReference>
<comment type="subcellular location">
    <subcellularLocation>
        <location evidence="2">Cytoplasm</location>
    </subcellularLocation>
    <subcellularLocation>
        <location evidence="1">Nucleus</location>
    </subcellularLocation>
</comment>
<evidence type="ECO:0000313" key="9">
    <source>
        <dbReference type="EnsemblProtists" id="PYU1_T010520"/>
    </source>
</evidence>
<dbReference type="GO" id="GO:0005737">
    <property type="term" value="C:cytoplasm"/>
    <property type="evidence" value="ECO:0007669"/>
    <property type="project" value="UniProtKB-SubCell"/>
</dbReference>
<evidence type="ECO:0000256" key="3">
    <source>
        <dbReference type="ARBA" id="ARBA00009466"/>
    </source>
</evidence>
<dbReference type="FunFam" id="1.25.10.10:FF:000520">
    <property type="entry name" value="Exportin-7-A"/>
    <property type="match status" value="1"/>
</dbReference>
<reference evidence="10" key="1">
    <citation type="journal article" date="2010" name="Genome Biol.">
        <title>Genome sequence of the necrotrophic plant pathogen Pythium ultimum reveals original pathogenicity mechanisms and effector repertoire.</title>
        <authorList>
            <person name="Levesque C.A."/>
            <person name="Brouwer H."/>
            <person name="Cano L."/>
            <person name="Hamilton J.P."/>
            <person name="Holt C."/>
            <person name="Huitema E."/>
            <person name="Raffaele S."/>
            <person name="Robideau G.P."/>
            <person name="Thines M."/>
            <person name="Win J."/>
            <person name="Zerillo M.M."/>
            <person name="Beakes G.W."/>
            <person name="Boore J.L."/>
            <person name="Busam D."/>
            <person name="Dumas B."/>
            <person name="Ferriera S."/>
            <person name="Fuerstenberg S.I."/>
            <person name="Gachon C.M."/>
            <person name="Gaulin E."/>
            <person name="Govers F."/>
            <person name="Grenville-Briggs L."/>
            <person name="Horner N."/>
            <person name="Hostetler J."/>
            <person name="Jiang R.H."/>
            <person name="Johnson J."/>
            <person name="Krajaejun T."/>
            <person name="Lin H."/>
            <person name="Meijer H.J."/>
            <person name="Moore B."/>
            <person name="Morris P."/>
            <person name="Phuntmart V."/>
            <person name="Puiu D."/>
            <person name="Shetty J."/>
            <person name="Stajich J.E."/>
            <person name="Tripathy S."/>
            <person name="Wawra S."/>
            <person name="van West P."/>
            <person name="Whitty B.R."/>
            <person name="Coutinho P.M."/>
            <person name="Henrissat B."/>
            <person name="Martin F."/>
            <person name="Thomas P.D."/>
            <person name="Tyler B.M."/>
            <person name="De Vries R.P."/>
            <person name="Kamoun S."/>
            <person name="Yandell M."/>
            <person name="Tisserat N."/>
            <person name="Buell C.R."/>
        </authorList>
    </citation>
    <scope>NUCLEOTIDE SEQUENCE</scope>
    <source>
        <strain evidence="10">DAOM:BR144</strain>
    </source>
</reference>
<dbReference type="InterPro" id="IPR001494">
    <property type="entry name" value="Importin-beta_N"/>
</dbReference>
<accession>K3WZX1</accession>
<dbReference type="PANTHER" id="PTHR12596">
    <property type="entry name" value="EXPORTIN 4,7-RELATED"/>
    <property type="match status" value="1"/>
</dbReference>
<sequence>MDASQLRNLETLCKVLYESANESERAHAQQAVLVLQSSAEYIPQCQYVLDNSSSPYALLVASNSLTKLITTHWNNFTASERVDIRNYVLGYLAQKGPTLEKFVTTSLIQMVCRLTKFGWFDDEQHREIVNEVTKFLQATVDHCIIGLQILNELVTEMNLPVAGRNITFHRKIAVSFREDSLYRIFQLSLTTLKQLHMHNIIGATPTQEDRMGDQALSLVIKCLSFDFIGTNPDESSEETGSLQVPTSWRPLIQDPQTMQLLFDFYKSSNPPNTSKCLEALMLFASVRRNLFSPDKERATFLSQLLTGICAILATQQGLSDQQNYHEFCRLIGRLKSNYQLSELIKADSFQEWIDLTPDFTIKSFRQWQWSANSTHYLLGLWARLVAALPYVRVETRPGSPTSSTFLDSGVPQVIQAYVQSRLDSAKQCAADDSLDNPLDDEGGLYEQLEKLPTLCHFNYRKSGEYIVTVLDPILSQYAEACSILEQNGGDMGDQTVHQQVETMENQLAWLVYVIGSIIGGQTYASGSAEGDELVDADLSQRVFRAMQLTEHRLITSGGQQKPSIHFELALLYYFSSFRKSYIGEQHGMPSAPPPSSNLQVSSPIMAPTEASMTGKHKAYQRMFDRMGFGDHTIVVNMIVTKIGNNLKFWGEDEVVISKTLALFFEIASGYSSGKLLLGLETVQYLIGHHTADEFPFLAVPANTRHRTTFHTTIARLLFTTAFDESSDRFERFMEPIEDVLNKLMQTPNFRVPEVKDAVIGVCRDLRGIVQQTHNRRTFSCIFDFLYPTYFPVFVRAAEELYDNPFVMTALLKFLQEVAYNKAQRVMFDQSSANGILLFRELSSVVVAFGRRIQPLQVGKNPYGEKYKAISLCLGILYRALGGNYVNFGVFKLYNDQSLDNALEVALQLVLSIPHEDLMNFPKVKNAYFFFLEILFRNQIASVVALDGGIFSQLVTSLLEGINSYDLAIAAQCATAVDHLATLYYHEMKKKRDTPIKHALIAHAQANPNMWSTLLASLFDILIYGEATSQWALSRPILSLTLCSEEALNAYQQSLSSSQSMENQALIEEAFAALFSDVLPNLEAANRDKFTQKLGQFRNTVRSFLTLQ</sequence>
<comment type="similarity">
    <text evidence="3">Belongs to the exportin family.</text>
</comment>
<evidence type="ECO:0000256" key="5">
    <source>
        <dbReference type="ARBA" id="ARBA00022490"/>
    </source>
</evidence>
<dbReference type="SUPFAM" id="SSF48371">
    <property type="entry name" value="ARM repeat"/>
    <property type="match status" value="1"/>
</dbReference>
<evidence type="ECO:0000256" key="6">
    <source>
        <dbReference type="ARBA" id="ARBA00022927"/>
    </source>
</evidence>
<dbReference type="Proteomes" id="UP000019132">
    <property type="component" value="Unassembled WGS sequence"/>
</dbReference>
<evidence type="ECO:0000256" key="1">
    <source>
        <dbReference type="ARBA" id="ARBA00004123"/>
    </source>
</evidence>
<evidence type="ECO:0000313" key="10">
    <source>
        <dbReference type="Proteomes" id="UP000019132"/>
    </source>
</evidence>
<dbReference type="GO" id="GO:0031267">
    <property type="term" value="F:small GTPase binding"/>
    <property type="evidence" value="ECO:0007669"/>
    <property type="project" value="InterPro"/>
</dbReference>
<dbReference type="AlphaFoldDB" id="K3WZX1"/>
<proteinExistence type="inferred from homology"/>
<keyword evidence="10" id="KW-1185">Reference proteome</keyword>
<dbReference type="VEuPathDB" id="FungiDB:PYU1_G010498"/>
<dbReference type="EMBL" id="GL376596">
    <property type="status" value="NOT_ANNOTATED_CDS"/>
    <property type="molecule type" value="Genomic_DNA"/>
</dbReference>
<protein>
    <recommendedName>
        <fullName evidence="8">Importin N-terminal domain-containing protein</fullName>
    </recommendedName>
</protein>
<keyword evidence="5" id="KW-0963">Cytoplasm</keyword>
<keyword evidence="4" id="KW-0813">Transport</keyword>
<dbReference type="OMA" id="DCFHELC"/>
<dbReference type="InterPro" id="IPR044189">
    <property type="entry name" value="XPO4/7-like"/>
</dbReference>
<dbReference type="Pfam" id="PF03810">
    <property type="entry name" value="IBN_N"/>
    <property type="match status" value="1"/>
</dbReference>
<dbReference type="GO" id="GO:0005049">
    <property type="term" value="F:nuclear export signal receptor activity"/>
    <property type="evidence" value="ECO:0007669"/>
    <property type="project" value="InterPro"/>
</dbReference>
<keyword evidence="7" id="KW-0539">Nucleus</keyword>
<evidence type="ECO:0000256" key="4">
    <source>
        <dbReference type="ARBA" id="ARBA00022448"/>
    </source>
</evidence>
<dbReference type="SMART" id="SM00913">
    <property type="entry name" value="IBN_N"/>
    <property type="match status" value="1"/>
</dbReference>
<dbReference type="GO" id="GO:0005643">
    <property type="term" value="C:nuclear pore"/>
    <property type="evidence" value="ECO:0007669"/>
    <property type="project" value="TreeGrafter"/>
</dbReference>
<evidence type="ECO:0000256" key="2">
    <source>
        <dbReference type="ARBA" id="ARBA00004496"/>
    </source>
</evidence>
<dbReference type="FunCoup" id="K3WZX1">
    <property type="interactions" value="335"/>
</dbReference>
<dbReference type="InterPro" id="IPR016024">
    <property type="entry name" value="ARM-type_fold"/>
</dbReference>
<dbReference type="PROSITE" id="PS50166">
    <property type="entry name" value="IMPORTIN_B_NT"/>
    <property type="match status" value="1"/>
</dbReference>
<dbReference type="eggNOG" id="KOG1410">
    <property type="taxonomic scope" value="Eukaryota"/>
</dbReference>
<organism evidence="9 10">
    <name type="scientific">Globisporangium ultimum (strain ATCC 200006 / CBS 805.95 / DAOM BR144)</name>
    <name type="common">Pythium ultimum</name>
    <dbReference type="NCBI Taxonomy" id="431595"/>
    <lineage>
        <taxon>Eukaryota</taxon>
        <taxon>Sar</taxon>
        <taxon>Stramenopiles</taxon>
        <taxon>Oomycota</taxon>
        <taxon>Peronosporomycetes</taxon>
        <taxon>Pythiales</taxon>
        <taxon>Pythiaceae</taxon>
        <taxon>Globisporangium</taxon>
    </lineage>
</organism>
<dbReference type="STRING" id="431595.K3WZX1"/>
<dbReference type="InterPro" id="IPR011989">
    <property type="entry name" value="ARM-like"/>
</dbReference>
<reference evidence="10" key="2">
    <citation type="submission" date="2010-04" db="EMBL/GenBank/DDBJ databases">
        <authorList>
            <person name="Buell R."/>
            <person name="Hamilton J."/>
            <person name="Hostetler J."/>
        </authorList>
    </citation>
    <scope>NUCLEOTIDE SEQUENCE [LARGE SCALE GENOMIC DNA]</scope>
    <source>
        <strain evidence="10">DAOM:BR144</strain>
    </source>
</reference>
<dbReference type="PANTHER" id="PTHR12596:SF2">
    <property type="entry name" value="EXPORTIN-7 ISOFORM X1"/>
    <property type="match status" value="1"/>
</dbReference>
<dbReference type="Gene3D" id="1.25.10.10">
    <property type="entry name" value="Leucine-rich Repeat Variant"/>
    <property type="match status" value="2"/>
</dbReference>
<feature type="domain" description="Importin N-terminal" evidence="8">
    <location>
        <begin position="28"/>
        <end position="94"/>
    </location>
</feature>
<evidence type="ECO:0000256" key="7">
    <source>
        <dbReference type="ARBA" id="ARBA00023242"/>
    </source>
</evidence>
<name>K3WZX1_GLOUD</name>
<reference evidence="9" key="3">
    <citation type="submission" date="2015-02" db="UniProtKB">
        <authorList>
            <consortium name="EnsemblProtists"/>
        </authorList>
    </citation>
    <scope>IDENTIFICATION</scope>
    <source>
        <strain evidence="9">DAOM BR144</strain>
    </source>
</reference>
<dbReference type="InParanoid" id="K3WZX1"/>
<dbReference type="EnsemblProtists" id="PYU1_T010520">
    <property type="protein sequence ID" value="PYU1_T010520"/>
    <property type="gene ID" value="PYU1_G010498"/>
</dbReference>
<dbReference type="Pfam" id="PF25795">
    <property type="entry name" value="TPR_XPO7"/>
    <property type="match status" value="1"/>
</dbReference>
<dbReference type="InterPro" id="IPR057947">
    <property type="entry name" value="TPR_XPO7/RBP17"/>
</dbReference>
<dbReference type="HOGENOM" id="CLU_005409_1_1_1"/>
<keyword evidence="6" id="KW-0653">Protein transport</keyword>